<dbReference type="InterPro" id="IPR036390">
    <property type="entry name" value="WH_DNA-bd_sf"/>
</dbReference>
<sequence length="128" mass="14942">MDIILPMNIEKLINEKNLKLTTARKAILEILMNSNKPICYDDIKSNLSMDKATFYRNITKFEDEHIISSFESNDKKRYYEIQNNPHAHFICCKCSNIECISQNIDFNLAKHEIDNIIIKGICPECLDK</sequence>
<feature type="binding site" evidence="1">
    <location>
        <position position="122"/>
    </location>
    <ligand>
        <name>Zn(2+)</name>
        <dbReference type="ChEBI" id="CHEBI:29105"/>
    </ligand>
</feature>
<comment type="caution">
    <text evidence="2">The sequence shown here is derived from an EMBL/GenBank/DDBJ whole genome shotgun (WGS) entry which is preliminary data.</text>
</comment>
<dbReference type="GO" id="GO:0008270">
    <property type="term" value="F:zinc ion binding"/>
    <property type="evidence" value="ECO:0007669"/>
    <property type="project" value="TreeGrafter"/>
</dbReference>
<dbReference type="SUPFAM" id="SSF46785">
    <property type="entry name" value="Winged helix' DNA-binding domain"/>
    <property type="match status" value="1"/>
</dbReference>
<evidence type="ECO:0000313" key="2">
    <source>
        <dbReference type="EMBL" id="PPK60532.1"/>
    </source>
</evidence>
<feature type="binding site" evidence="1">
    <location>
        <position position="125"/>
    </location>
    <ligand>
        <name>Zn(2+)</name>
        <dbReference type="ChEBI" id="CHEBI:29105"/>
    </ligand>
</feature>
<dbReference type="AlphaFoldDB" id="A0AB36ZTQ2"/>
<dbReference type="GO" id="GO:0045892">
    <property type="term" value="P:negative regulation of DNA-templated transcription"/>
    <property type="evidence" value="ECO:0007669"/>
    <property type="project" value="TreeGrafter"/>
</dbReference>
<dbReference type="Gene3D" id="1.10.10.10">
    <property type="entry name" value="Winged helix-like DNA-binding domain superfamily/Winged helix DNA-binding domain"/>
    <property type="match status" value="1"/>
</dbReference>
<organism evidence="2 3">
    <name type="scientific">Malaciobacter marinus</name>
    <dbReference type="NCBI Taxonomy" id="505249"/>
    <lineage>
        <taxon>Bacteria</taxon>
        <taxon>Pseudomonadati</taxon>
        <taxon>Campylobacterota</taxon>
        <taxon>Epsilonproteobacteria</taxon>
        <taxon>Campylobacterales</taxon>
        <taxon>Arcobacteraceae</taxon>
        <taxon>Malaciobacter</taxon>
    </lineage>
</organism>
<reference evidence="2 3" key="1">
    <citation type="submission" date="2018-02" db="EMBL/GenBank/DDBJ databases">
        <title>Subsurface microbial communities from deep shales in Ohio and West Virginia, USA.</title>
        <authorList>
            <person name="Wrighton K."/>
        </authorList>
    </citation>
    <scope>NUCLEOTIDE SEQUENCE [LARGE SCALE GENOMIC DNA]</scope>
    <source>
        <strain evidence="2 3">MARC-MIP3H16</strain>
    </source>
</reference>
<dbReference type="InterPro" id="IPR036388">
    <property type="entry name" value="WH-like_DNA-bd_sf"/>
</dbReference>
<dbReference type="GO" id="GO:1900376">
    <property type="term" value="P:regulation of secondary metabolite biosynthetic process"/>
    <property type="evidence" value="ECO:0007669"/>
    <property type="project" value="TreeGrafter"/>
</dbReference>
<feature type="binding site" evidence="1">
    <location>
        <position position="91"/>
    </location>
    <ligand>
        <name>Zn(2+)</name>
        <dbReference type="ChEBI" id="CHEBI:29105"/>
    </ligand>
</feature>
<comment type="cofactor">
    <cofactor evidence="1">
        <name>Zn(2+)</name>
        <dbReference type="ChEBI" id="CHEBI:29105"/>
    </cofactor>
    <text evidence="1">Binds 1 zinc ion per subunit.</text>
</comment>
<feature type="binding site" evidence="1">
    <location>
        <position position="94"/>
    </location>
    <ligand>
        <name>Zn(2+)</name>
        <dbReference type="ChEBI" id="CHEBI:29105"/>
    </ligand>
</feature>
<evidence type="ECO:0000256" key="1">
    <source>
        <dbReference type="PIRSR" id="PIRSR602481-1"/>
    </source>
</evidence>
<keyword evidence="1" id="KW-0479">Metal-binding</keyword>
<keyword evidence="1" id="KW-0862">Zinc</keyword>
<dbReference type="GO" id="GO:0003700">
    <property type="term" value="F:DNA-binding transcription factor activity"/>
    <property type="evidence" value="ECO:0007669"/>
    <property type="project" value="InterPro"/>
</dbReference>
<dbReference type="InterPro" id="IPR002481">
    <property type="entry name" value="FUR"/>
</dbReference>
<accession>A0AB36ZTQ2</accession>
<dbReference type="Proteomes" id="UP000239861">
    <property type="component" value="Unassembled WGS sequence"/>
</dbReference>
<evidence type="ECO:0000313" key="3">
    <source>
        <dbReference type="Proteomes" id="UP000239861"/>
    </source>
</evidence>
<dbReference type="Pfam" id="PF01475">
    <property type="entry name" value="FUR"/>
    <property type="match status" value="1"/>
</dbReference>
<dbReference type="PANTHER" id="PTHR33202">
    <property type="entry name" value="ZINC UPTAKE REGULATION PROTEIN"/>
    <property type="match status" value="1"/>
</dbReference>
<proteinExistence type="predicted"/>
<dbReference type="PANTHER" id="PTHR33202:SF7">
    <property type="entry name" value="FERRIC UPTAKE REGULATION PROTEIN"/>
    <property type="match status" value="1"/>
</dbReference>
<protein>
    <submittedName>
        <fullName evidence="2">Fur family ferric uptake transcriptional regulator</fullName>
    </submittedName>
</protein>
<dbReference type="EMBL" id="PTIW01000020">
    <property type="protein sequence ID" value="PPK60532.1"/>
    <property type="molecule type" value="Genomic_DNA"/>
</dbReference>
<dbReference type="GO" id="GO:0000976">
    <property type="term" value="F:transcription cis-regulatory region binding"/>
    <property type="evidence" value="ECO:0007669"/>
    <property type="project" value="TreeGrafter"/>
</dbReference>
<name>A0AB36ZTQ2_9BACT</name>
<gene>
    <name evidence="2" type="ORF">B0F89_12036</name>
</gene>